<name>A0A381TIL7_9ZZZZ</name>
<protein>
    <submittedName>
        <fullName evidence="1">Uncharacterized protein</fullName>
    </submittedName>
</protein>
<evidence type="ECO:0000313" key="1">
    <source>
        <dbReference type="EMBL" id="SVA15614.1"/>
    </source>
</evidence>
<gene>
    <name evidence="1" type="ORF">METZ01_LOCUS68468</name>
</gene>
<dbReference type="EMBL" id="UINC01004610">
    <property type="protein sequence ID" value="SVA15614.1"/>
    <property type="molecule type" value="Genomic_DNA"/>
</dbReference>
<organism evidence="1">
    <name type="scientific">marine metagenome</name>
    <dbReference type="NCBI Taxonomy" id="408172"/>
    <lineage>
        <taxon>unclassified sequences</taxon>
        <taxon>metagenomes</taxon>
        <taxon>ecological metagenomes</taxon>
    </lineage>
</organism>
<accession>A0A381TIL7</accession>
<dbReference type="AlphaFoldDB" id="A0A381TIL7"/>
<proteinExistence type="predicted"/>
<sequence length="74" mass="8662">MKWIFYVVLTVFLENGEPSQHEFKLSFEDAKHCTEMKKVFDVGVSFFRLAHKSQIDYDAECKKVVSSKSIKRSL</sequence>
<reference evidence="1" key="1">
    <citation type="submission" date="2018-05" db="EMBL/GenBank/DDBJ databases">
        <authorList>
            <person name="Lanie J.A."/>
            <person name="Ng W.-L."/>
            <person name="Kazmierczak K.M."/>
            <person name="Andrzejewski T.M."/>
            <person name="Davidsen T.M."/>
            <person name="Wayne K.J."/>
            <person name="Tettelin H."/>
            <person name="Glass J.I."/>
            <person name="Rusch D."/>
            <person name="Podicherti R."/>
            <person name="Tsui H.-C.T."/>
            <person name="Winkler M.E."/>
        </authorList>
    </citation>
    <scope>NUCLEOTIDE SEQUENCE</scope>
</reference>